<organism evidence="2 3">
    <name type="scientific">Kineococcus xinjiangensis</name>
    <dbReference type="NCBI Taxonomy" id="512762"/>
    <lineage>
        <taxon>Bacteria</taxon>
        <taxon>Bacillati</taxon>
        <taxon>Actinomycetota</taxon>
        <taxon>Actinomycetes</taxon>
        <taxon>Kineosporiales</taxon>
        <taxon>Kineosporiaceae</taxon>
        <taxon>Kineococcus</taxon>
    </lineage>
</organism>
<dbReference type="EMBL" id="PTJD01000001">
    <property type="protein sequence ID" value="PPK98443.1"/>
    <property type="molecule type" value="Genomic_DNA"/>
</dbReference>
<evidence type="ECO:0000313" key="2">
    <source>
        <dbReference type="EMBL" id="PPK98443.1"/>
    </source>
</evidence>
<feature type="domain" description="LysM" evidence="1">
    <location>
        <begin position="147"/>
        <end position="196"/>
    </location>
</feature>
<protein>
    <submittedName>
        <fullName evidence="2">LysM domain-containing protein</fullName>
    </submittedName>
</protein>
<dbReference type="AlphaFoldDB" id="A0A2S6IVU3"/>
<dbReference type="Gene3D" id="3.10.350.10">
    <property type="entry name" value="LysM domain"/>
    <property type="match status" value="1"/>
</dbReference>
<gene>
    <name evidence="2" type="ORF">CLV92_101138</name>
</gene>
<keyword evidence="3" id="KW-1185">Reference proteome</keyword>
<evidence type="ECO:0000313" key="3">
    <source>
        <dbReference type="Proteomes" id="UP000239485"/>
    </source>
</evidence>
<dbReference type="Proteomes" id="UP000239485">
    <property type="component" value="Unassembled WGS sequence"/>
</dbReference>
<reference evidence="2 3" key="1">
    <citation type="submission" date="2018-02" db="EMBL/GenBank/DDBJ databases">
        <title>Genomic Encyclopedia of Archaeal and Bacterial Type Strains, Phase II (KMG-II): from individual species to whole genera.</title>
        <authorList>
            <person name="Goeker M."/>
        </authorList>
    </citation>
    <scope>NUCLEOTIDE SEQUENCE [LARGE SCALE GENOMIC DNA]</scope>
    <source>
        <strain evidence="2 3">DSM 22857</strain>
    </source>
</reference>
<dbReference type="SMART" id="SM00257">
    <property type="entry name" value="LysM"/>
    <property type="match status" value="1"/>
</dbReference>
<comment type="caution">
    <text evidence="2">The sequence shown here is derived from an EMBL/GenBank/DDBJ whole genome shotgun (WGS) entry which is preliminary data.</text>
</comment>
<name>A0A2S6IVU3_9ACTN</name>
<evidence type="ECO:0000259" key="1">
    <source>
        <dbReference type="PROSITE" id="PS51782"/>
    </source>
</evidence>
<accession>A0A2S6IVU3</accession>
<dbReference type="InterPro" id="IPR018392">
    <property type="entry name" value="LysM"/>
</dbReference>
<dbReference type="InterPro" id="IPR036779">
    <property type="entry name" value="LysM_dom_sf"/>
</dbReference>
<sequence length="200" mass="21121">MFEEFEHPFERVPAALEVLLVSAIALPRPGVALSLPISLPQPRPRPAGVRTERPVVARSTDVTGHRVPQARGAARTIPRRARPAAAQAVRPLDQRVTRAAAAPLRITRRGRLVLTCGAAALLASVAAGTALLVTSPASASPAARPATVVTVMPGDTLSAIASQWRPGEDWRDVAAEIRRTNRLGSSQLSAGQRLVLPEAD</sequence>
<dbReference type="PROSITE" id="PS51782">
    <property type="entry name" value="LYSM"/>
    <property type="match status" value="1"/>
</dbReference>
<dbReference type="CDD" id="cd00118">
    <property type="entry name" value="LysM"/>
    <property type="match status" value="1"/>
</dbReference>
<proteinExistence type="predicted"/>
<dbReference type="Pfam" id="PF01476">
    <property type="entry name" value="LysM"/>
    <property type="match status" value="1"/>
</dbReference>